<protein>
    <recommendedName>
        <fullName evidence="2">YCII-related domain-containing protein</fullName>
    </recommendedName>
</protein>
<organism evidence="3 4">
    <name type="scientific">Kutzneria viridogrisea</name>
    <dbReference type="NCBI Taxonomy" id="47990"/>
    <lineage>
        <taxon>Bacteria</taxon>
        <taxon>Bacillati</taxon>
        <taxon>Actinomycetota</taxon>
        <taxon>Actinomycetes</taxon>
        <taxon>Pseudonocardiales</taxon>
        <taxon>Pseudonocardiaceae</taxon>
        <taxon>Kutzneria</taxon>
    </lineage>
</organism>
<comment type="similarity">
    <text evidence="1">Belongs to the YciI family.</text>
</comment>
<dbReference type="Proteomes" id="UP000517916">
    <property type="component" value="Unassembled WGS sequence"/>
</dbReference>
<name>A0ABR6BJX4_9PSEU</name>
<dbReference type="PANTHER" id="PTHR35174:SF4">
    <property type="entry name" value="BLL7163 PROTEIN"/>
    <property type="match status" value="1"/>
</dbReference>
<evidence type="ECO:0000259" key="2">
    <source>
        <dbReference type="Pfam" id="PF03795"/>
    </source>
</evidence>
<dbReference type="InterPro" id="IPR011008">
    <property type="entry name" value="Dimeric_a/b-barrel"/>
</dbReference>
<gene>
    <name evidence="3" type="ORF">BC739_004167</name>
</gene>
<dbReference type="EMBL" id="JACJID010000003">
    <property type="protein sequence ID" value="MBA8926961.1"/>
    <property type="molecule type" value="Genomic_DNA"/>
</dbReference>
<evidence type="ECO:0000313" key="4">
    <source>
        <dbReference type="Proteomes" id="UP000517916"/>
    </source>
</evidence>
<dbReference type="SUPFAM" id="SSF54909">
    <property type="entry name" value="Dimeric alpha+beta barrel"/>
    <property type="match status" value="1"/>
</dbReference>
<feature type="domain" description="YCII-related" evidence="2">
    <location>
        <begin position="1"/>
        <end position="112"/>
    </location>
</feature>
<proteinExistence type="inferred from homology"/>
<accession>A0ABR6BJX4</accession>
<dbReference type="Pfam" id="PF03795">
    <property type="entry name" value="YCII"/>
    <property type="match status" value="1"/>
</dbReference>
<reference evidence="3 4" key="1">
    <citation type="submission" date="2020-08" db="EMBL/GenBank/DDBJ databases">
        <title>Genomic Encyclopedia of Archaeal and Bacterial Type Strains, Phase II (KMG-II): from individual species to whole genera.</title>
        <authorList>
            <person name="Goeker M."/>
        </authorList>
    </citation>
    <scope>NUCLEOTIDE SEQUENCE [LARGE SCALE GENOMIC DNA]</scope>
    <source>
        <strain evidence="3 4">DSM 43850</strain>
    </source>
</reference>
<evidence type="ECO:0000313" key="3">
    <source>
        <dbReference type="EMBL" id="MBA8926961.1"/>
    </source>
</evidence>
<comment type="caution">
    <text evidence="3">The sequence shown here is derived from an EMBL/GenBank/DDBJ whole genome shotgun (WGS) entry which is preliminary data.</text>
</comment>
<evidence type="ECO:0000256" key="1">
    <source>
        <dbReference type="ARBA" id="ARBA00007689"/>
    </source>
</evidence>
<dbReference type="PANTHER" id="PTHR35174">
    <property type="entry name" value="BLL7171 PROTEIN-RELATED"/>
    <property type="match status" value="1"/>
</dbReference>
<sequence>MKFMIFVKSDQDTENGKPPSERLFTEMARYNEELVKAGVLLAAEGLHPSSRGARVHFTPEGTTVVDGPFAASGELVAGFWMIDVKSREEAVAWARRSPCEPGAVIEVRQVFESGEPS</sequence>
<dbReference type="Gene3D" id="3.30.70.1060">
    <property type="entry name" value="Dimeric alpha+beta barrel"/>
    <property type="match status" value="1"/>
</dbReference>
<keyword evidence="4" id="KW-1185">Reference proteome</keyword>
<dbReference type="InterPro" id="IPR005545">
    <property type="entry name" value="YCII"/>
</dbReference>